<feature type="transmembrane region" description="Helical" evidence="1">
    <location>
        <begin position="58"/>
        <end position="76"/>
    </location>
</feature>
<protein>
    <submittedName>
        <fullName evidence="2">Uncharacterized protein</fullName>
    </submittedName>
</protein>
<dbReference type="RefSeq" id="WP_143081360.1">
    <property type="nucleotide sequence ID" value="NZ_CP076620.1"/>
</dbReference>
<evidence type="ECO:0000313" key="2">
    <source>
        <dbReference type="EMBL" id="SFG17421.1"/>
    </source>
</evidence>
<name>A0A1I2PVJ5_9CLOT</name>
<dbReference type="GeneID" id="90546392"/>
<evidence type="ECO:0000313" key="3">
    <source>
        <dbReference type="Proteomes" id="UP000182135"/>
    </source>
</evidence>
<accession>A0A1I2PVJ5</accession>
<evidence type="ECO:0000256" key="1">
    <source>
        <dbReference type="SAM" id="Phobius"/>
    </source>
</evidence>
<keyword evidence="1" id="KW-1133">Transmembrane helix</keyword>
<reference evidence="2 3" key="1">
    <citation type="submission" date="2016-10" db="EMBL/GenBank/DDBJ databases">
        <authorList>
            <person name="de Groot N.N."/>
        </authorList>
    </citation>
    <scope>NUCLEOTIDE SEQUENCE [LARGE SCALE GENOMIC DNA]</scope>
    <source>
        <strain evidence="2 3">NLAE-zl-G419</strain>
    </source>
</reference>
<keyword evidence="3" id="KW-1185">Reference proteome</keyword>
<proteinExistence type="predicted"/>
<dbReference type="EMBL" id="FOOE01000031">
    <property type="protein sequence ID" value="SFG17421.1"/>
    <property type="molecule type" value="Genomic_DNA"/>
</dbReference>
<dbReference type="AlphaFoldDB" id="A0A1I2PVJ5"/>
<keyword evidence="1" id="KW-0812">Transmembrane</keyword>
<sequence>MNSVVIMGKVFGSLVLIALGIPAYYAIFHTESFIDFSYRFNSYNYVDPKHHTLILTKIEGVLYLILSFIVLLILWLS</sequence>
<gene>
    <name evidence="2" type="ORF">SAMN04487885_1312</name>
</gene>
<keyword evidence="1" id="KW-0472">Membrane</keyword>
<organism evidence="2 3">
    <name type="scientific">Clostridium cadaveris</name>
    <dbReference type="NCBI Taxonomy" id="1529"/>
    <lineage>
        <taxon>Bacteria</taxon>
        <taxon>Bacillati</taxon>
        <taxon>Bacillota</taxon>
        <taxon>Clostridia</taxon>
        <taxon>Eubacteriales</taxon>
        <taxon>Clostridiaceae</taxon>
        <taxon>Clostridium</taxon>
    </lineage>
</organism>
<feature type="transmembrane region" description="Helical" evidence="1">
    <location>
        <begin position="6"/>
        <end position="27"/>
    </location>
</feature>
<dbReference type="Proteomes" id="UP000182135">
    <property type="component" value="Unassembled WGS sequence"/>
</dbReference>